<dbReference type="OrthoDB" id="267323at2759"/>
<dbReference type="GO" id="GO:0006000">
    <property type="term" value="P:fructose metabolic process"/>
    <property type="evidence" value="ECO:0007669"/>
    <property type="project" value="InterPro"/>
</dbReference>
<dbReference type="InterPro" id="IPR003094">
    <property type="entry name" value="6Pfruct_kin"/>
</dbReference>
<feature type="region of interest" description="Disordered" evidence="3">
    <location>
        <begin position="573"/>
        <end position="608"/>
    </location>
</feature>
<dbReference type="InterPro" id="IPR013079">
    <property type="entry name" value="6Phosfructo_kin"/>
</dbReference>
<dbReference type="FunFam" id="3.40.50.1240:FF:000031">
    <property type="entry name" value="6-phosphofructo-2-kinase/fructose-2, 6-bisphosphatase"/>
    <property type="match status" value="1"/>
</dbReference>
<dbReference type="Gene3D" id="3.40.50.300">
    <property type="entry name" value="P-loop containing nucleotide triphosphate hydrolases"/>
    <property type="match status" value="1"/>
</dbReference>
<dbReference type="CDD" id="cd07067">
    <property type="entry name" value="HP_PGM_like"/>
    <property type="match status" value="1"/>
</dbReference>
<dbReference type="Gene3D" id="3.40.50.1240">
    <property type="entry name" value="Phosphoglycerate mutase-like"/>
    <property type="match status" value="1"/>
</dbReference>
<dbReference type="GO" id="GO:0006003">
    <property type="term" value="P:fructose 2,6-bisphosphate metabolic process"/>
    <property type="evidence" value="ECO:0007669"/>
    <property type="project" value="InterPro"/>
</dbReference>
<evidence type="ECO:0000259" key="4">
    <source>
        <dbReference type="Pfam" id="PF01591"/>
    </source>
</evidence>
<dbReference type="Pfam" id="PF01591">
    <property type="entry name" value="6PF2K"/>
    <property type="match status" value="1"/>
</dbReference>
<dbReference type="GO" id="GO:0004331">
    <property type="term" value="F:fructose-2,6-bisphosphate 2-phosphatase activity"/>
    <property type="evidence" value="ECO:0007669"/>
    <property type="project" value="TreeGrafter"/>
</dbReference>
<keyword evidence="1" id="KW-0547">Nucleotide-binding</keyword>
<dbReference type="EMBL" id="QGMG01000280">
    <property type="protein sequence ID" value="TVY55052.1"/>
    <property type="molecule type" value="Genomic_DNA"/>
</dbReference>
<dbReference type="FunFam" id="3.40.50.300:FF:001280">
    <property type="entry name" value="Related to 6-phosphofructo-2-kinase"/>
    <property type="match status" value="1"/>
</dbReference>
<protein>
    <submittedName>
        <fullName evidence="5">Putative 6-phosphofructo-2-kinase/fructose-2,6-bisphosphatase</fullName>
    </submittedName>
</protein>
<dbReference type="SMART" id="SM00855">
    <property type="entry name" value="PGAM"/>
    <property type="match status" value="1"/>
</dbReference>
<dbReference type="PANTHER" id="PTHR10606:SF39">
    <property type="entry name" value="6-PHOSPHOFRUCTO-2-KINASE_FRUCTOSE-2,6-BISPHOSPHATASE YLR345W-RELATED"/>
    <property type="match status" value="1"/>
</dbReference>
<keyword evidence="6" id="KW-1185">Reference proteome</keyword>
<keyword evidence="5" id="KW-0418">Kinase</keyword>
<dbReference type="Pfam" id="PF00300">
    <property type="entry name" value="His_Phos_1"/>
    <property type="match status" value="1"/>
</dbReference>
<evidence type="ECO:0000256" key="3">
    <source>
        <dbReference type="SAM" id="MobiDB-lite"/>
    </source>
</evidence>
<dbReference type="InterPro" id="IPR029033">
    <property type="entry name" value="His_PPase_superfam"/>
</dbReference>
<keyword evidence="2" id="KW-0067">ATP-binding</keyword>
<keyword evidence="5" id="KW-0808">Transferase</keyword>
<sequence>MEMQKGKEVSDQGMIMAFGNRRPSRPELADVFIDDDDTNMLDGSTAEIAANSPRYRRRSSTFIDGVHDLPNEKDSPMAPAQLYSTMSGRLFHSGRIVIVLVGPPARGKTHISVSLSRYLQWLGVKTRIFHLGDYRRATLPPGAEIPDDYFFINASAKSVVLRQKILKKCREDIYAWLNHENGQVAIYDAVNPLSNGRRSLEKEFAKHDVQTLFLESYVTDEKILRENARSVKISSPDASLKIPTLVVEANGPQFVDMDPDDAAKLYLKRIDTKIPYFETMVESDLNYVKMINAGERIEYNNVSFGYLSHRIVFYLMNLHIKSRHTFFARAGTSSQEDNYKTDAHLSEEGRDYAKKMSETLLKHREAERAASIASGSSDTPLKPLTVWTSTRKRTVETAEYLGERGFKVRQRSQMSQLNPGVCEKLSENAIRRLYPEEVGMHEQDPYHHRYPRAESYHDLAVRLEPSILELEREQNDLLIIAHESVLRVLYGYIMACDAMNIPNLRFPRNEIIEIVPASYQNEAKRITIPGVASNIIPGSPEDIRIPVPSSGIVSPFPGSGLATPAESVNNLSKDILAPVAGHSEQNNLDGESDKSKPNRKPENPLSRD</sequence>
<dbReference type="SUPFAM" id="SSF52540">
    <property type="entry name" value="P-loop containing nucleoside triphosphate hydrolases"/>
    <property type="match status" value="1"/>
</dbReference>
<feature type="domain" description="6-phosphofructo-2-kinase" evidence="4">
    <location>
        <begin position="85"/>
        <end position="321"/>
    </location>
</feature>
<evidence type="ECO:0000256" key="1">
    <source>
        <dbReference type="ARBA" id="ARBA00022741"/>
    </source>
</evidence>
<evidence type="ECO:0000313" key="6">
    <source>
        <dbReference type="Proteomes" id="UP000481288"/>
    </source>
</evidence>
<dbReference type="InterPro" id="IPR013078">
    <property type="entry name" value="His_Pase_superF_clade-1"/>
</dbReference>
<organism evidence="5 6">
    <name type="scientific">Lachnellula cervina</name>
    <dbReference type="NCBI Taxonomy" id="1316786"/>
    <lineage>
        <taxon>Eukaryota</taxon>
        <taxon>Fungi</taxon>
        <taxon>Dikarya</taxon>
        <taxon>Ascomycota</taxon>
        <taxon>Pezizomycotina</taxon>
        <taxon>Leotiomycetes</taxon>
        <taxon>Helotiales</taxon>
        <taxon>Lachnaceae</taxon>
        <taxon>Lachnellula</taxon>
    </lineage>
</organism>
<dbReference type="GO" id="GO:0005524">
    <property type="term" value="F:ATP binding"/>
    <property type="evidence" value="ECO:0007669"/>
    <property type="project" value="UniProtKB-KW"/>
</dbReference>
<evidence type="ECO:0000256" key="2">
    <source>
        <dbReference type="ARBA" id="ARBA00022840"/>
    </source>
</evidence>
<accession>A0A7D8YRF3</accession>
<evidence type="ECO:0000313" key="5">
    <source>
        <dbReference type="EMBL" id="TVY55052.1"/>
    </source>
</evidence>
<gene>
    <name evidence="5" type="primary">YLR345W</name>
    <name evidence="5" type="ORF">LCER1_G007046</name>
</gene>
<dbReference type="AlphaFoldDB" id="A0A7D8YRF3"/>
<name>A0A7D8YRF3_9HELO</name>
<proteinExistence type="predicted"/>
<reference evidence="5 6" key="1">
    <citation type="submission" date="2018-05" db="EMBL/GenBank/DDBJ databases">
        <title>Whole genome sequencing for identification of molecular markers to develop diagnostic detection tools for the regulated plant pathogen Lachnellula willkommii.</title>
        <authorList>
            <person name="Giroux E."/>
            <person name="Bilodeau G."/>
        </authorList>
    </citation>
    <scope>NUCLEOTIDE SEQUENCE [LARGE SCALE GENOMIC DNA]</scope>
    <source>
        <strain evidence="5 6">CBS 625.97</strain>
    </source>
</reference>
<dbReference type="PANTHER" id="PTHR10606">
    <property type="entry name" value="6-PHOSPHOFRUCTO-2-KINASE/FRUCTOSE-2,6-BISPHOSPHATASE"/>
    <property type="match status" value="1"/>
</dbReference>
<feature type="compositionally biased region" description="Basic and acidic residues" evidence="3">
    <location>
        <begin position="591"/>
        <end position="608"/>
    </location>
</feature>
<comment type="caution">
    <text evidence="5">The sequence shown here is derived from an EMBL/GenBank/DDBJ whole genome shotgun (WGS) entry which is preliminary data.</text>
</comment>
<dbReference type="Proteomes" id="UP000481288">
    <property type="component" value="Unassembled WGS sequence"/>
</dbReference>
<dbReference type="GO" id="GO:0003873">
    <property type="term" value="F:6-phosphofructo-2-kinase activity"/>
    <property type="evidence" value="ECO:0007669"/>
    <property type="project" value="InterPro"/>
</dbReference>
<dbReference type="GO" id="GO:0005829">
    <property type="term" value="C:cytosol"/>
    <property type="evidence" value="ECO:0007669"/>
    <property type="project" value="TreeGrafter"/>
</dbReference>
<dbReference type="SUPFAM" id="SSF53254">
    <property type="entry name" value="Phosphoglycerate mutase-like"/>
    <property type="match status" value="1"/>
</dbReference>
<dbReference type="InterPro" id="IPR027417">
    <property type="entry name" value="P-loop_NTPase"/>
</dbReference>